<comment type="subunit">
    <text evidence="8">Monomer.</text>
</comment>
<comment type="caution">
    <text evidence="12">The sequence shown here is derived from an EMBL/GenBank/DDBJ whole genome shotgun (WGS) entry which is preliminary data.</text>
</comment>
<keyword evidence="3 8" id="KW-0547">Nucleotide-binding</keyword>
<comment type="catalytic activity">
    <reaction evidence="7 8">
        <text>tRNA(Val) + L-valine + ATP = L-valyl-tRNA(Val) + AMP + diphosphate</text>
        <dbReference type="Rhea" id="RHEA:10704"/>
        <dbReference type="Rhea" id="RHEA-COMP:9672"/>
        <dbReference type="Rhea" id="RHEA-COMP:9708"/>
        <dbReference type="ChEBI" id="CHEBI:30616"/>
        <dbReference type="ChEBI" id="CHEBI:33019"/>
        <dbReference type="ChEBI" id="CHEBI:57762"/>
        <dbReference type="ChEBI" id="CHEBI:78442"/>
        <dbReference type="ChEBI" id="CHEBI:78537"/>
        <dbReference type="ChEBI" id="CHEBI:456215"/>
        <dbReference type="EC" id="6.1.1.9"/>
    </reaction>
</comment>
<evidence type="ECO:0000256" key="5">
    <source>
        <dbReference type="ARBA" id="ARBA00022917"/>
    </source>
</evidence>
<dbReference type="GO" id="GO:0004832">
    <property type="term" value="F:valine-tRNA ligase activity"/>
    <property type="evidence" value="ECO:0007669"/>
    <property type="project" value="UniProtKB-EC"/>
</dbReference>
<dbReference type="EMBL" id="JBHRYF010000001">
    <property type="protein sequence ID" value="MFC3658628.1"/>
    <property type="molecule type" value="Genomic_DNA"/>
</dbReference>
<dbReference type="PANTHER" id="PTHR11946">
    <property type="entry name" value="VALYL-TRNA SYNTHETASES"/>
    <property type="match status" value="1"/>
</dbReference>
<evidence type="ECO:0000256" key="6">
    <source>
        <dbReference type="ARBA" id="ARBA00023146"/>
    </source>
</evidence>
<accession>A0ABV7UPP4</accession>
<dbReference type="InterPro" id="IPR002300">
    <property type="entry name" value="aa-tRNA-synth_Ia"/>
</dbReference>
<dbReference type="InterPro" id="IPR002303">
    <property type="entry name" value="Valyl-tRNA_ligase"/>
</dbReference>
<comment type="subcellular location">
    <subcellularLocation>
        <location evidence="8">Cytoplasm</location>
    </subcellularLocation>
</comment>
<keyword evidence="4 8" id="KW-0067">ATP-binding</keyword>
<keyword evidence="5 8" id="KW-0648">Protein biosynthesis</keyword>
<dbReference type="PROSITE" id="PS00178">
    <property type="entry name" value="AA_TRNA_LIGASE_I"/>
    <property type="match status" value="1"/>
</dbReference>
<keyword evidence="2 8" id="KW-0436">Ligase</keyword>
<proteinExistence type="inferred from homology"/>
<dbReference type="InterPro" id="IPR009080">
    <property type="entry name" value="tRNAsynth_Ia_anticodon-bd"/>
</dbReference>
<dbReference type="SUPFAM" id="SSF52374">
    <property type="entry name" value="Nucleotidylyl transferase"/>
    <property type="match status" value="1"/>
</dbReference>
<dbReference type="Pfam" id="PF10458">
    <property type="entry name" value="Val_tRNA-synt_C"/>
    <property type="match status" value="1"/>
</dbReference>
<comment type="domain">
    <text evidence="8">The C-terminal coiled-coil domain is crucial for aminoacylation activity.</text>
</comment>
<comment type="domain">
    <text evidence="8">ValRS has two distinct active sites: one for aminoacylation and one for editing. The misactivated threonine is translocated from the active site to the editing site.</text>
</comment>
<sequence length="982" mass="108860">MTLSTGYDPKTFETRLYAQWEASGVFAPQGDGPAYTILLPPPNVTGTLHMGHAFQHTLMDALVRYHRMRGFRTLWQMGTDHAGIATEMVVGRNLALEGKGETRDSLGREKFIEKVWEWKQQSGDTIERQMRRLGASGDWSRSVFTMDPLASDAVTEAFVRLFEAGLVYRGKRLVNWDPVLKTAISDLEVENREVPGHMWHFKYPLAGGETYEYIERDADGNVTLRETRDYIAIATTRPETMLGDGAVAVHPSDARYAPIVGKLCEIPVGPKAHRRQVPIIADEYPDPEFGSGAVKITGAHDFNDYQVAKRHGIPLYALMDEQARMRADGLSYEDSAAVAGRAARGEDVGDVSAVNLVPAELRGLDRYEARARVVAEITAEGLAVTDADGEPLVESKPIMQPFGDRSGQVIEPFLTDQWFVEMEGLAKRGLELVESGEVKLVPPNWINTYRHWLENIQDWTISRQLWWGHRIPAWFDEAGNVYVARSESDARVQAAARNGGVEPALRQDPDVLETWFSSAMFPFSTQGWPDEDAMGELGFDVALPTSVLVTGFDIIFFWVARMIMMTDRLVGRVPFRDVYITGLVRDAHGQKMSKSKGNVLDPIDIIDGIDIDALVAKRTSGLMKPQDAPRIEKATRKEFPQGINAHGADALRFTMAALAGPGRDIKFDLARAEGYKNFCNKLWNATRFALMNVGDDVVFEGAPQPTTDAERWILAQLDRACAEAAAHLDAYRFDLLAQGLYEFAWNQLCDWFLELAKPALSGDDAAAANTTRHTLFHVLEAVLRLLHPLVPFVTEELWQAVAPKLGKTGDTIMTEAYPQAGEIDAAAFARAEADVEWLKDVISALRRIRSELGVSPARQVSLLVRGSTTDDARIARFDAQLRFLCRLERIESLAGEPPAAAPAVVGDLQLFVPLEGLVDLGAERVRLDKELARVVAEKGKSEAKLAKFGGSVPPAVVEQERQRLADWSAKLEALTAQRTRLG</sequence>
<comment type="similarity">
    <text evidence="8">Belongs to the class-I aminoacyl-tRNA synthetase family. ValS type 1 subfamily.</text>
</comment>
<evidence type="ECO:0000256" key="7">
    <source>
        <dbReference type="ARBA" id="ARBA00047552"/>
    </source>
</evidence>
<keyword evidence="13" id="KW-1185">Reference proteome</keyword>
<feature type="domain" description="Methionyl/Valyl/Leucyl/Isoleucyl-tRNA synthetase anticodon-binding" evidence="10">
    <location>
        <begin position="710"/>
        <end position="861"/>
    </location>
</feature>
<dbReference type="InterPro" id="IPR014729">
    <property type="entry name" value="Rossmann-like_a/b/a_fold"/>
</dbReference>
<gene>
    <name evidence="8" type="primary">valS</name>
    <name evidence="12" type="ORF">ACFOM9_00870</name>
</gene>
<keyword evidence="6 8" id="KW-0030">Aminoacyl-tRNA synthetase</keyword>
<evidence type="ECO:0000256" key="3">
    <source>
        <dbReference type="ARBA" id="ARBA00022741"/>
    </source>
</evidence>
<dbReference type="InterPro" id="IPR019499">
    <property type="entry name" value="Val-tRNA_synth_tRNA-bd"/>
</dbReference>
<organism evidence="12 13">
    <name type="scientific">Luteimonas notoginsengisoli</name>
    <dbReference type="NCBI Taxonomy" id="1578200"/>
    <lineage>
        <taxon>Bacteria</taxon>
        <taxon>Pseudomonadati</taxon>
        <taxon>Pseudomonadota</taxon>
        <taxon>Gammaproteobacteria</taxon>
        <taxon>Lysobacterales</taxon>
        <taxon>Lysobacteraceae</taxon>
        <taxon>Luteimonas</taxon>
    </lineage>
</organism>
<keyword evidence="8" id="KW-0175">Coiled coil</keyword>
<dbReference type="PRINTS" id="PR00986">
    <property type="entry name" value="TRNASYNTHVAL"/>
</dbReference>
<evidence type="ECO:0000256" key="1">
    <source>
        <dbReference type="ARBA" id="ARBA00022490"/>
    </source>
</evidence>
<evidence type="ECO:0000259" key="9">
    <source>
        <dbReference type="Pfam" id="PF00133"/>
    </source>
</evidence>
<dbReference type="CDD" id="cd07962">
    <property type="entry name" value="Anticodon_Ia_Val"/>
    <property type="match status" value="1"/>
</dbReference>
<dbReference type="InterPro" id="IPR009008">
    <property type="entry name" value="Val/Leu/Ile-tRNA-synth_edit"/>
</dbReference>
<feature type="domain" description="Valyl-tRNA synthetase tRNA-binding arm" evidence="11">
    <location>
        <begin position="919"/>
        <end position="982"/>
    </location>
</feature>
<evidence type="ECO:0000313" key="12">
    <source>
        <dbReference type="EMBL" id="MFC3658628.1"/>
    </source>
</evidence>
<dbReference type="InterPro" id="IPR010978">
    <property type="entry name" value="tRNA-bd_arm"/>
</dbReference>
<evidence type="ECO:0000256" key="4">
    <source>
        <dbReference type="ARBA" id="ARBA00022840"/>
    </source>
</evidence>
<dbReference type="InterPro" id="IPR001412">
    <property type="entry name" value="aa-tRNA-synth_I_CS"/>
</dbReference>
<feature type="short sequence motif" description="'KMSKS' region" evidence="8">
    <location>
        <begin position="591"/>
        <end position="595"/>
    </location>
</feature>
<protein>
    <recommendedName>
        <fullName evidence="8">Valine--tRNA ligase</fullName>
        <ecNumber evidence="8">6.1.1.9</ecNumber>
    </recommendedName>
    <alternativeName>
        <fullName evidence="8">Valyl-tRNA synthetase</fullName>
        <shortName evidence="8">ValRS</shortName>
    </alternativeName>
</protein>
<evidence type="ECO:0000313" key="13">
    <source>
        <dbReference type="Proteomes" id="UP001595724"/>
    </source>
</evidence>
<feature type="domain" description="Aminoacyl-tRNA synthetase class Ia" evidence="9">
    <location>
        <begin position="16"/>
        <end position="668"/>
    </location>
</feature>
<dbReference type="InterPro" id="IPR013155">
    <property type="entry name" value="M/V/L/I-tRNA-synth_anticd-bd"/>
</dbReference>
<dbReference type="NCBIfam" id="TIGR00422">
    <property type="entry name" value="valS"/>
    <property type="match status" value="1"/>
</dbReference>
<name>A0ABV7UPP4_9GAMM</name>
<dbReference type="NCBIfam" id="NF004349">
    <property type="entry name" value="PRK05729.1"/>
    <property type="match status" value="1"/>
</dbReference>
<dbReference type="Gene3D" id="2.170.220.10">
    <property type="match status" value="1"/>
</dbReference>
<feature type="short sequence motif" description="'HIGH' region" evidence="8">
    <location>
        <begin position="42"/>
        <end position="52"/>
    </location>
</feature>
<dbReference type="Gene3D" id="3.40.50.620">
    <property type="entry name" value="HUPs"/>
    <property type="match status" value="2"/>
</dbReference>
<evidence type="ECO:0000259" key="11">
    <source>
        <dbReference type="Pfam" id="PF10458"/>
    </source>
</evidence>
<dbReference type="EC" id="6.1.1.9" evidence="8"/>
<reference evidence="13" key="1">
    <citation type="journal article" date="2019" name="Int. J. Syst. Evol. Microbiol.">
        <title>The Global Catalogue of Microorganisms (GCM) 10K type strain sequencing project: providing services to taxonomists for standard genome sequencing and annotation.</title>
        <authorList>
            <consortium name="The Broad Institute Genomics Platform"/>
            <consortium name="The Broad Institute Genome Sequencing Center for Infectious Disease"/>
            <person name="Wu L."/>
            <person name="Ma J."/>
        </authorList>
    </citation>
    <scope>NUCLEOTIDE SEQUENCE [LARGE SCALE GENOMIC DNA]</scope>
    <source>
        <strain evidence="13">KCTC 42211</strain>
    </source>
</reference>
<dbReference type="SUPFAM" id="SSF46589">
    <property type="entry name" value="tRNA-binding arm"/>
    <property type="match status" value="1"/>
</dbReference>
<evidence type="ECO:0000259" key="10">
    <source>
        <dbReference type="Pfam" id="PF08264"/>
    </source>
</evidence>
<dbReference type="Gene3D" id="1.10.730.10">
    <property type="entry name" value="Isoleucyl-tRNA Synthetase, Domain 1"/>
    <property type="match status" value="1"/>
</dbReference>
<feature type="binding site" evidence="8">
    <location>
        <position position="594"/>
    </location>
    <ligand>
        <name>ATP</name>
        <dbReference type="ChEBI" id="CHEBI:30616"/>
    </ligand>
</feature>
<dbReference type="Pfam" id="PF08264">
    <property type="entry name" value="Anticodon_1"/>
    <property type="match status" value="1"/>
</dbReference>
<keyword evidence="1 8" id="KW-0963">Cytoplasm</keyword>
<evidence type="ECO:0000256" key="8">
    <source>
        <dbReference type="HAMAP-Rule" id="MF_02004"/>
    </source>
</evidence>
<dbReference type="Gene3D" id="1.10.287.380">
    <property type="entry name" value="Valyl-tRNA synthetase, C-terminal domain"/>
    <property type="match status" value="1"/>
</dbReference>
<dbReference type="SUPFAM" id="SSF50677">
    <property type="entry name" value="ValRS/IleRS/LeuRS editing domain"/>
    <property type="match status" value="1"/>
</dbReference>
<dbReference type="SUPFAM" id="SSF47323">
    <property type="entry name" value="Anticodon-binding domain of a subclass of class I aminoacyl-tRNA synthetases"/>
    <property type="match status" value="1"/>
</dbReference>
<dbReference type="Pfam" id="PF00133">
    <property type="entry name" value="tRNA-synt_1"/>
    <property type="match status" value="1"/>
</dbReference>
<dbReference type="HAMAP" id="MF_02004">
    <property type="entry name" value="Val_tRNA_synth_type1"/>
    <property type="match status" value="1"/>
</dbReference>
<dbReference type="Proteomes" id="UP001595724">
    <property type="component" value="Unassembled WGS sequence"/>
</dbReference>
<dbReference type="PANTHER" id="PTHR11946:SF93">
    <property type="entry name" value="VALINE--TRNA LIGASE, CHLOROPLASTIC_MITOCHONDRIAL 2"/>
    <property type="match status" value="1"/>
</dbReference>
<dbReference type="RefSeq" id="WP_386705326.1">
    <property type="nucleotide sequence ID" value="NZ_JBHRYF010000001.1"/>
</dbReference>
<dbReference type="InterPro" id="IPR037118">
    <property type="entry name" value="Val-tRNA_synth_C_sf"/>
</dbReference>
<dbReference type="InterPro" id="IPR033705">
    <property type="entry name" value="Anticodon_Ia_Val"/>
</dbReference>
<evidence type="ECO:0000256" key="2">
    <source>
        <dbReference type="ARBA" id="ARBA00022598"/>
    </source>
</evidence>
<comment type="function">
    <text evidence="8">Catalyzes the attachment of valine to tRNA(Val). As ValRS can inadvertently accommodate and process structurally similar amino acids such as threonine, to avoid such errors, it has a 'posttransfer' editing activity that hydrolyzes mischarged Thr-tRNA(Val) in a tRNA-dependent manner.</text>
</comment>
<dbReference type="Gene3D" id="3.90.740.10">
    <property type="entry name" value="Valyl/Leucyl/Isoleucyl-tRNA synthetase, editing domain"/>
    <property type="match status" value="1"/>
</dbReference>